<sequence length="133" mass="15489">MSAMSTVIPCDKLVNLQVRGYENERRITLPPVYTREFIPVTRSHIPMSETALWCVHTERGFCDRSGQFTCYSYVEARLGAERREAVQRRRRTRCGRRAERSRSRVRAMDELKNLNFFLNLRRVNQSGTGCGVT</sequence>
<evidence type="ECO:0000313" key="1">
    <source>
        <dbReference type="EMBL" id="MED6240252.1"/>
    </source>
</evidence>
<protein>
    <submittedName>
        <fullName evidence="1">Uncharacterized protein</fullName>
    </submittedName>
</protein>
<evidence type="ECO:0000313" key="2">
    <source>
        <dbReference type="Proteomes" id="UP001345963"/>
    </source>
</evidence>
<gene>
    <name evidence="1" type="ORF">ATANTOWER_018148</name>
</gene>
<dbReference type="EMBL" id="JAHUTI010023422">
    <property type="protein sequence ID" value="MED6240252.1"/>
    <property type="molecule type" value="Genomic_DNA"/>
</dbReference>
<reference evidence="1 2" key="1">
    <citation type="submission" date="2021-07" db="EMBL/GenBank/DDBJ databases">
        <authorList>
            <person name="Palmer J.M."/>
        </authorList>
    </citation>
    <scope>NUCLEOTIDE SEQUENCE [LARGE SCALE GENOMIC DNA]</scope>
    <source>
        <strain evidence="1 2">AT_MEX2019</strain>
        <tissue evidence="1">Muscle</tissue>
    </source>
</reference>
<organism evidence="1 2">
    <name type="scientific">Ataeniobius toweri</name>
    <dbReference type="NCBI Taxonomy" id="208326"/>
    <lineage>
        <taxon>Eukaryota</taxon>
        <taxon>Metazoa</taxon>
        <taxon>Chordata</taxon>
        <taxon>Craniata</taxon>
        <taxon>Vertebrata</taxon>
        <taxon>Euteleostomi</taxon>
        <taxon>Actinopterygii</taxon>
        <taxon>Neopterygii</taxon>
        <taxon>Teleostei</taxon>
        <taxon>Neoteleostei</taxon>
        <taxon>Acanthomorphata</taxon>
        <taxon>Ovalentaria</taxon>
        <taxon>Atherinomorphae</taxon>
        <taxon>Cyprinodontiformes</taxon>
        <taxon>Goodeidae</taxon>
        <taxon>Ataeniobius</taxon>
    </lineage>
</organism>
<dbReference type="Proteomes" id="UP001345963">
    <property type="component" value="Unassembled WGS sequence"/>
</dbReference>
<name>A0ABU7AQ59_9TELE</name>
<accession>A0ABU7AQ59</accession>
<proteinExistence type="predicted"/>
<keyword evidence="2" id="KW-1185">Reference proteome</keyword>
<comment type="caution">
    <text evidence="1">The sequence shown here is derived from an EMBL/GenBank/DDBJ whole genome shotgun (WGS) entry which is preliminary data.</text>
</comment>